<name>A0A2U8HLY9_9RHOB</name>
<dbReference type="Gene3D" id="3.90.550.10">
    <property type="entry name" value="Spore Coat Polysaccharide Biosynthesis Protein SpsA, Chain A"/>
    <property type="match status" value="1"/>
</dbReference>
<sequence length="849" mass="91502">MLLGRIYRIFERYAEMNIARDLPGTSLTDEGGAAYGEITRIALRRHRIHVEGWAEAERIGLAVNRTRAWTVPDLVQGGSARRGFALDIPCETGPIDLIAERGEGLPKAGQSLPGFSRASLMRARLPMALRFVATLGALAPVIYRWKWQGDLGAREVVKERLGLVPRSEAVEMISALLPEALPPAPPERAATLILPVYNALHLLPEALERIATHSGTGWRLLLIDDASPDPEVLPFLRAWAEGRPEVTLLENPENLGFIGTVNRGFTEALARWPEDPVVLVNSDAMVPAGWLPRLLAPLAEPDVASVTPMSNDAEIFTVPVICQRNDLAPGDVDALDRVAAGFDPRAGLAEAPTGVGFCMALASRFLARVPQFDTVFGRGYGEENDWCRKVAELGGRHLCAPNLFVEHRGGQSFGSADKQRLLERNLRVLAGRYPGYDAEVQEFIRRDPLNTPRLALGLVLAARRQAALQAGPVPVYLAHALGGGAETYLQGRIAQEVAAGGAALVLRVGQGHRWKLELYGATGLTQGLTNDFALVERLVALLPERRIVYSCGVHERDASELPDRLLQLADREDGQGRHPVEILLHDFFPVSPSYTLLGKDGLYRGVPVAGGPLEADPAHVYERPGGKRASLRDWQEAWGRLMQAAERVVVFSGSSRDILLQAYPQIAGRIAVVPHVLPATPPRIAPGAGADGAPVIGVLGNIGEQKGVALLQELSRDLARSGAARLVVLGHIDPSYKLAPPSLVHGSYELRDLPGLVARYGISGWLMPSIWPETFSFTTHEMLATGLPVVSFDLGAQGEAVARALAQGAPGALLPVPQGTRMEPADLLAALERRGEARGSDRSSLGFAG</sequence>
<dbReference type="Gene3D" id="3.40.50.2000">
    <property type="entry name" value="Glycogen Phosphorylase B"/>
    <property type="match status" value="1"/>
</dbReference>
<geneLocation type="plasmid" evidence="5 6">
    <name>unnamed4</name>
</geneLocation>
<evidence type="ECO:0000256" key="2">
    <source>
        <dbReference type="ARBA" id="ARBA00022676"/>
    </source>
</evidence>
<evidence type="ECO:0000259" key="4">
    <source>
        <dbReference type="Pfam" id="PF00535"/>
    </source>
</evidence>
<evidence type="ECO:0000313" key="6">
    <source>
        <dbReference type="Proteomes" id="UP000244915"/>
    </source>
</evidence>
<dbReference type="SUPFAM" id="SSF53756">
    <property type="entry name" value="UDP-Glycosyltransferase/glycogen phosphorylase"/>
    <property type="match status" value="1"/>
</dbReference>
<dbReference type="AlphaFoldDB" id="A0A2U8HLY9"/>
<accession>A0A2U8HLY9</accession>
<proteinExistence type="inferred from homology"/>
<evidence type="ECO:0000313" key="5">
    <source>
        <dbReference type="EMBL" id="AWI86744.1"/>
    </source>
</evidence>
<dbReference type="OrthoDB" id="9771846at2"/>
<dbReference type="Proteomes" id="UP000244915">
    <property type="component" value="Plasmid unnamed4"/>
</dbReference>
<organism evidence="5 6">
    <name type="scientific">Alloyangia pacifica</name>
    <dbReference type="NCBI Taxonomy" id="311180"/>
    <lineage>
        <taxon>Bacteria</taxon>
        <taxon>Pseudomonadati</taxon>
        <taxon>Pseudomonadota</taxon>
        <taxon>Alphaproteobacteria</taxon>
        <taxon>Rhodobacterales</taxon>
        <taxon>Roseobacteraceae</taxon>
        <taxon>Alloyangia</taxon>
    </lineage>
</organism>
<evidence type="ECO:0000256" key="1">
    <source>
        <dbReference type="ARBA" id="ARBA00006739"/>
    </source>
</evidence>
<dbReference type="PANTHER" id="PTHR43179">
    <property type="entry name" value="RHAMNOSYLTRANSFERASE WBBL"/>
    <property type="match status" value="1"/>
</dbReference>
<dbReference type="SUPFAM" id="SSF53448">
    <property type="entry name" value="Nucleotide-diphospho-sugar transferases"/>
    <property type="match status" value="1"/>
</dbReference>
<dbReference type="RefSeq" id="WP_108970841.1">
    <property type="nucleotide sequence ID" value="NZ_CP022194.1"/>
</dbReference>
<dbReference type="Pfam" id="PF13692">
    <property type="entry name" value="Glyco_trans_1_4"/>
    <property type="match status" value="1"/>
</dbReference>
<reference evidence="5 6" key="1">
    <citation type="submission" date="2017-06" db="EMBL/GenBank/DDBJ databases">
        <title>Yangia sp. YSBP01 complete genome sequence.</title>
        <authorList>
            <person name="Woo J.-H."/>
            <person name="Kim H.-S."/>
        </authorList>
    </citation>
    <scope>NUCLEOTIDE SEQUENCE [LARGE SCALE GENOMIC DNA]</scope>
    <source>
        <strain evidence="5 6">YSBP01</strain>
        <plasmid evidence="5 6">unnamed4</plasmid>
    </source>
</reference>
<comment type="similarity">
    <text evidence="1">Belongs to the glycosyltransferase 2 family.</text>
</comment>
<evidence type="ECO:0000256" key="3">
    <source>
        <dbReference type="ARBA" id="ARBA00022679"/>
    </source>
</evidence>
<keyword evidence="5" id="KW-0614">Plasmid</keyword>
<dbReference type="InterPro" id="IPR029044">
    <property type="entry name" value="Nucleotide-diphossugar_trans"/>
</dbReference>
<protein>
    <submittedName>
        <fullName evidence="5">Glycosyl transferase</fullName>
    </submittedName>
</protein>
<dbReference type="KEGG" id="ypac:CEW88_23560"/>
<dbReference type="InterPro" id="IPR001173">
    <property type="entry name" value="Glyco_trans_2-like"/>
</dbReference>
<dbReference type="EMBL" id="CP022194">
    <property type="protein sequence ID" value="AWI86744.1"/>
    <property type="molecule type" value="Genomic_DNA"/>
</dbReference>
<keyword evidence="2" id="KW-0328">Glycosyltransferase</keyword>
<dbReference type="GO" id="GO:0016757">
    <property type="term" value="F:glycosyltransferase activity"/>
    <property type="evidence" value="ECO:0007669"/>
    <property type="project" value="UniProtKB-KW"/>
</dbReference>
<dbReference type="PANTHER" id="PTHR43179:SF12">
    <property type="entry name" value="GALACTOFURANOSYLTRANSFERASE GLFT2"/>
    <property type="match status" value="1"/>
</dbReference>
<gene>
    <name evidence="5" type="ORF">CEW88_23560</name>
</gene>
<feature type="domain" description="Glycosyltransferase 2-like" evidence="4">
    <location>
        <begin position="192"/>
        <end position="308"/>
    </location>
</feature>
<keyword evidence="3 5" id="KW-0808">Transferase</keyword>
<dbReference type="Pfam" id="PF00535">
    <property type="entry name" value="Glycos_transf_2"/>
    <property type="match status" value="1"/>
</dbReference>